<accession>A0A0N4ZWE4</accession>
<dbReference type="WBParaSite" id="PTRK_0001297500.1">
    <property type="protein sequence ID" value="PTRK_0001297500.1"/>
    <property type="gene ID" value="PTRK_0001297500"/>
</dbReference>
<evidence type="ECO:0000313" key="2">
    <source>
        <dbReference type="WBParaSite" id="PTRK_0001297500.1"/>
    </source>
</evidence>
<organism evidence="1 2">
    <name type="scientific">Parastrongyloides trichosuri</name>
    <name type="common">Possum-specific nematode worm</name>
    <dbReference type="NCBI Taxonomy" id="131310"/>
    <lineage>
        <taxon>Eukaryota</taxon>
        <taxon>Metazoa</taxon>
        <taxon>Ecdysozoa</taxon>
        <taxon>Nematoda</taxon>
        <taxon>Chromadorea</taxon>
        <taxon>Rhabditida</taxon>
        <taxon>Tylenchina</taxon>
        <taxon>Panagrolaimomorpha</taxon>
        <taxon>Strongyloidoidea</taxon>
        <taxon>Strongyloididae</taxon>
        <taxon>Parastrongyloides</taxon>
    </lineage>
</organism>
<evidence type="ECO:0000313" key="1">
    <source>
        <dbReference type="Proteomes" id="UP000038045"/>
    </source>
</evidence>
<keyword evidence="1" id="KW-1185">Reference proteome</keyword>
<sequence>MYNMEVSKSVLNDNIEIDNILKNYANENIEKKNEVFNPFNEYLSRGMLECTGNYLSFIGKMHVIMKEVYEKFHNCQRDILREKEDKKINMLDEILIKYKLDPASIDREIKRRKFNKAEKENN</sequence>
<proteinExistence type="predicted"/>
<protein>
    <submittedName>
        <fullName evidence="2">Uncharacterized protein</fullName>
    </submittedName>
</protein>
<reference evidence="2" key="1">
    <citation type="submission" date="2017-02" db="UniProtKB">
        <authorList>
            <consortium name="WormBaseParasite"/>
        </authorList>
    </citation>
    <scope>IDENTIFICATION</scope>
</reference>
<name>A0A0N4ZWE4_PARTI</name>
<dbReference type="Proteomes" id="UP000038045">
    <property type="component" value="Unplaced"/>
</dbReference>
<dbReference type="AlphaFoldDB" id="A0A0N4ZWE4"/>